<gene>
    <name evidence="1" type="ORF">ATL51_3302</name>
</gene>
<dbReference type="AlphaFoldDB" id="A0AA44UQU4"/>
<reference evidence="1 2" key="1">
    <citation type="submission" date="2017-11" db="EMBL/GenBank/DDBJ databases">
        <title>Sequencing the genomes of 1000 actinobacteria strains.</title>
        <authorList>
            <person name="Klenk H.-P."/>
        </authorList>
    </citation>
    <scope>NUCLEOTIDE SEQUENCE [LARGE SCALE GENOMIC DNA]</scope>
    <source>
        <strain evidence="1 2">DSM 44104</strain>
    </source>
</reference>
<evidence type="ECO:0000313" key="2">
    <source>
        <dbReference type="Proteomes" id="UP000232453"/>
    </source>
</evidence>
<comment type="caution">
    <text evidence="1">The sequence shown here is derived from an EMBL/GenBank/DDBJ whole genome shotgun (WGS) entry which is preliminary data.</text>
</comment>
<accession>A0AA44UQU4</accession>
<protein>
    <submittedName>
        <fullName evidence="1">Uncharacterized protein</fullName>
    </submittedName>
</protein>
<sequence>MPAETPADGRLSFVADAGPVLDEPLGAVTDA</sequence>
<evidence type="ECO:0000313" key="1">
    <source>
        <dbReference type="EMBL" id="PKB31608.1"/>
    </source>
</evidence>
<proteinExistence type="predicted"/>
<organism evidence="1 2">
    <name type="scientific">Pseudonocardia alni</name>
    <name type="common">Amycolata alni</name>
    <dbReference type="NCBI Taxonomy" id="33907"/>
    <lineage>
        <taxon>Bacteria</taxon>
        <taxon>Bacillati</taxon>
        <taxon>Actinomycetota</taxon>
        <taxon>Actinomycetes</taxon>
        <taxon>Pseudonocardiales</taxon>
        <taxon>Pseudonocardiaceae</taxon>
        <taxon>Pseudonocardia</taxon>
    </lineage>
</organism>
<dbReference type="EMBL" id="PHUJ01000003">
    <property type="protein sequence ID" value="PKB31608.1"/>
    <property type="molecule type" value="Genomic_DNA"/>
</dbReference>
<name>A0AA44UQU4_PSEA5</name>
<dbReference type="Proteomes" id="UP000232453">
    <property type="component" value="Unassembled WGS sequence"/>
</dbReference>